<gene>
    <name evidence="2" type="ORF">VC83_05286</name>
</gene>
<evidence type="ECO:0000313" key="2">
    <source>
        <dbReference type="EMBL" id="OAF57883.1"/>
    </source>
</evidence>
<dbReference type="VEuPathDB" id="FungiDB:GMDG_00273"/>
<dbReference type="Proteomes" id="UP000077154">
    <property type="component" value="Unassembled WGS sequence"/>
</dbReference>
<accession>A0A177A9M2</accession>
<dbReference type="GeneID" id="36288352"/>
<sequence>MAATKCPKSTLYNPVQITNTTMSASNTTASERERQYRPTYNSLPKSRSSVNFGAPFLPPIQTTIPKSESSVNFGAPFLPPIQTVIPKSESSVNFGAPFPPSTKTAVRRKRNRSLVPFERNEIDLHGTPTVATSSLTASASQVFMHPNRVLTPTKIPSPTRASMAGGQRQCINHPTVDSGHSDFDSRRKQTSKGKAPVRNQYAVEGEKLTRALPPSQKKDREKTPKVNHQTKPKYRAPTPGPSVQQGPPLTRARTLQVLTSITSSFSLTNLHKATSNLSLRGHTGNTARSSSGPAAFFSRVTRPSTPTHPSHDPAINLRDVRTGMPQAYWAGRYRTLDDKFHSEDFDIDYLESPAILEALREIEKQGGSFEDDDMSNADQLRYRRVFAVLETHCKTPDAKKSLWSFQQAYARNLKSEHLLPVGGSIQEKENIFSRAGKFFSRSRSVSVLSDKRFMKNKKAEAKMYRKKAMERSLLNQKKLSNQYDEVMEALKNEELWEAGGVV</sequence>
<reference evidence="2" key="1">
    <citation type="submission" date="2016-03" db="EMBL/GenBank/DDBJ databases">
        <title>Updated assembly of Pseudogymnoascus destructans, the fungus causing white-nose syndrome of bats.</title>
        <authorList>
            <person name="Palmer J.M."/>
            <person name="Drees K.P."/>
            <person name="Foster J.T."/>
            <person name="Lindner D.L."/>
        </authorList>
    </citation>
    <scope>NUCLEOTIDE SEQUENCE [LARGE SCALE GENOMIC DNA]</scope>
    <source>
        <strain evidence="2">20631-21</strain>
    </source>
</reference>
<dbReference type="EMBL" id="KV441398">
    <property type="protein sequence ID" value="OAF57883.1"/>
    <property type="molecule type" value="Genomic_DNA"/>
</dbReference>
<dbReference type="RefSeq" id="XP_024323169.1">
    <property type="nucleotide sequence ID" value="XM_024468908.1"/>
</dbReference>
<proteinExistence type="predicted"/>
<feature type="region of interest" description="Disordered" evidence="1">
    <location>
        <begin position="18"/>
        <end position="44"/>
    </location>
</feature>
<protein>
    <submittedName>
        <fullName evidence="2">Uncharacterized protein</fullName>
    </submittedName>
</protein>
<name>A0A177A9M2_9PEZI</name>
<feature type="compositionally biased region" description="Low complexity" evidence="1">
    <location>
        <begin position="18"/>
        <end position="29"/>
    </location>
</feature>
<dbReference type="eggNOG" id="ENOG502REWH">
    <property type="taxonomic scope" value="Eukaryota"/>
</dbReference>
<feature type="compositionally biased region" description="Polar residues" evidence="1">
    <location>
        <begin position="278"/>
        <end position="292"/>
    </location>
</feature>
<feature type="region of interest" description="Disordered" evidence="1">
    <location>
        <begin position="149"/>
        <end position="248"/>
    </location>
</feature>
<feature type="region of interest" description="Disordered" evidence="1">
    <location>
        <begin position="278"/>
        <end position="314"/>
    </location>
</feature>
<dbReference type="AlphaFoldDB" id="A0A177A9M2"/>
<organism evidence="2">
    <name type="scientific">Pseudogymnoascus destructans</name>
    <dbReference type="NCBI Taxonomy" id="655981"/>
    <lineage>
        <taxon>Eukaryota</taxon>
        <taxon>Fungi</taxon>
        <taxon>Dikarya</taxon>
        <taxon>Ascomycota</taxon>
        <taxon>Pezizomycotina</taxon>
        <taxon>Leotiomycetes</taxon>
        <taxon>Thelebolales</taxon>
        <taxon>Thelebolaceae</taxon>
        <taxon>Pseudogymnoascus</taxon>
    </lineage>
</organism>
<dbReference type="OrthoDB" id="3557758at2759"/>
<evidence type="ECO:0000256" key="1">
    <source>
        <dbReference type="SAM" id="MobiDB-lite"/>
    </source>
</evidence>